<feature type="non-terminal residue" evidence="7">
    <location>
        <position position="326"/>
    </location>
</feature>
<organism evidence="7 8">
    <name type="scientific">Plasmodiophora brassicae</name>
    <name type="common">Clubroot disease agent</name>
    <dbReference type="NCBI Taxonomy" id="37360"/>
    <lineage>
        <taxon>Eukaryota</taxon>
        <taxon>Sar</taxon>
        <taxon>Rhizaria</taxon>
        <taxon>Endomyxa</taxon>
        <taxon>Phytomyxea</taxon>
        <taxon>Plasmodiophorida</taxon>
        <taxon>Plasmodiophoridae</taxon>
        <taxon>Plasmodiophora</taxon>
    </lineage>
</organism>
<accession>A0A0G4IRE6</accession>
<feature type="domain" description="Ubiquitin-like protease family profile" evidence="6">
    <location>
        <begin position="62"/>
        <end position="236"/>
    </location>
</feature>
<name>A0A0G4IRE6_PLABS</name>
<dbReference type="STRING" id="37360.A0A0G4IRE6"/>
<keyword evidence="8" id="KW-1185">Reference proteome</keyword>
<dbReference type="InterPro" id="IPR038765">
    <property type="entry name" value="Papain-like_cys_pep_sf"/>
</dbReference>
<dbReference type="Pfam" id="PF02902">
    <property type="entry name" value="Peptidase_C48"/>
    <property type="match status" value="1"/>
</dbReference>
<feature type="compositionally biased region" description="Low complexity" evidence="5">
    <location>
        <begin position="296"/>
        <end position="305"/>
    </location>
</feature>
<evidence type="ECO:0000313" key="7">
    <source>
        <dbReference type="EMBL" id="CEO97958.1"/>
    </source>
</evidence>
<comment type="similarity">
    <text evidence="1">Belongs to the peptidase C48 family.</text>
</comment>
<dbReference type="PROSITE" id="PS50600">
    <property type="entry name" value="ULP_PROTEASE"/>
    <property type="match status" value="1"/>
</dbReference>
<dbReference type="PANTHER" id="PTHR12606">
    <property type="entry name" value="SENTRIN/SUMO-SPECIFIC PROTEASE"/>
    <property type="match status" value="1"/>
</dbReference>
<proteinExistence type="inferred from homology"/>
<dbReference type="Proteomes" id="UP000039324">
    <property type="component" value="Unassembled WGS sequence"/>
</dbReference>
<keyword evidence="2" id="KW-0645">Protease</keyword>
<dbReference type="GO" id="GO:0006508">
    <property type="term" value="P:proteolysis"/>
    <property type="evidence" value="ECO:0007669"/>
    <property type="project" value="UniProtKB-KW"/>
</dbReference>
<dbReference type="Gene3D" id="3.40.395.10">
    <property type="entry name" value="Adenoviral Proteinase, Chain A"/>
    <property type="match status" value="1"/>
</dbReference>
<keyword evidence="4" id="KW-0788">Thiol protease</keyword>
<evidence type="ECO:0000256" key="5">
    <source>
        <dbReference type="SAM" id="MobiDB-lite"/>
    </source>
</evidence>
<feature type="non-terminal residue" evidence="7">
    <location>
        <position position="1"/>
    </location>
</feature>
<dbReference type="AlphaFoldDB" id="A0A0G4IRE6"/>
<reference evidence="7 8" key="1">
    <citation type="submission" date="2015-02" db="EMBL/GenBank/DDBJ databases">
        <authorList>
            <person name="Chooi Y.-H."/>
        </authorList>
    </citation>
    <scope>NUCLEOTIDE SEQUENCE [LARGE SCALE GENOMIC DNA]</scope>
    <source>
        <strain evidence="7">E3</strain>
    </source>
</reference>
<keyword evidence="3" id="KW-0378">Hydrolase</keyword>
<dbReference type="GO" id="GO:0016929">
    <property type="term" value="F:deSUMOylase activity"/>
    <property type="evidence" value="ECO:0007669"/>
    <property type="project" value="TreeGrafter"/>
</dbReference>
<gene>
    <name evidence="7" type="ORF">PBRA_006072</name>
</gene>
<sequence>VGTDQRHTVEAAVHRFQILVDTALVSPQLEPDLVDRRLHKVDQWARRICDNPTKPTYTTGTVTVAHCDIVRLRGECRLSDAVLAACLDLIVKRDHLRRLAMPGIFPTCAAVDPGFYHKLMENGKLSYDGVGRWTARWARIGIRDLIFFPVLIAEEPHWVLVAVHPKLQLVEVYDSLSDRPRGTLGTNIIHFLQQEHLGKRGRPCHGQWDHRLASRIPKQSNGHDCGVFVIMYADYLANTAAMTFTDADMPYFRRRRTVEIERQAMLDCLTPPNTQEYAAPIYVDDQQQISSHLRPSITSATSSSSDCGATFRPTDLRSEGDNTANR</sequence>
<evidence type="ECO:0000259" key="6">
    <source>
        <dbReference type="PROSITE" id="PS50600"/>
    </source>
</evidence>
<dbReference type="InterPro" id="IPR003653">
    <property type="entry name" value="Peptidase_C48_C"/>
</dbReference>
<evidence type="ECO:0000256" key="4">
    <source>
        <dbReference type="ARBA" id="ARBA00022807"/>
    </source>
</evidence>
<dbReference type="OrthoDB" id="1939479at2759"/>
<dbReference type="SUPFAM" id="SSF54001">
    <property type="entry name" value="Cysteine proteinases"/>
    <property type="match status" value="1"/>
</dbReference>
<protein>
    <recommendedName>
        <fullName evidence="6">Ubiquitin-like protease family profile domain-containing protein</fullName>
    </recommendedName>
</protein>
<evidence type="ECO:0000313" key="8">
    <source>
        <dbReference type="Proteomes" id="UP000039324"/>
    </source>
</evidence>
<dbReference type="GO" id="GO:0016926">
    <property type="term" value="P:protein desumoylation"/>
    <property type="evidence" value="ECO:0007669"/>
    <property type="project" value="TreeGrafter"/>
</dbReference>
<evidence type="ECO:0000256" key="1">
    <source>
        <dbReference type="ARBA" id="ARBA00005234"/>
    </source>
</evidence>
<evidence type="ECO:0000256" key="3">
    <source>
        <dbReference type="ARBA" id="ARBA00022801"/>
    </source>
</evidence>
<feature type="region of interest" description="Disordered" evidence="5">
    <location>
        <begin position="295"/>
        <end position="326"/>
    </location>
</feature>
<evidence type="ECO:0000256" key="2">
    <source>
        <dbReference type="ARBA" id="ARBA00022670"/>
    </source>
</evidence>
<dbReference type="EMBL" id="CDSF01000081">
    <property type="protein sequence ID" value="CEO97958.1"/>
    <property type="molecule type" value="Genomic_DNA"/>
</dbReference>
<dbReference type="GO" id="GO:0005634">
    <property type="term" value="C:nucleus"/>
    <property type="evidence" value="ECO:0007669"/>
    <property type="project" value="TreeGrafter"/>
</dbReference>
<dbReference type="PANTHER" id="PTHR12606:SF1">
    <property type="entry name" value="UBIQUITIN-LIKE-SPECIFIC PROTEASE 1A"/>
    <property type="match status" value="1"/>
</dbReference>